<keyword evidence="5 6" id="KW-0472">Membrane</keyword>
<name>A0A8S1H8Q1_9PELO</name>
<evidence type="ECO:0000313" key="9">
    <source>
        <dbReference type="Proteomes" id="UP000835052"/>
    </source>
</evidence>
<evidence type="ECO:0000256" key="4">
    <source>
        <dbReference type="ARBA" id="ARBA00022989"/>
    </source>
</evidence>
<evidence type="ECO:0000313" key="8">
    <source>
        <dbReference type="EMBL" id="CAD6192836.1"/>
    </source>
</evidence>
<dbReference type="EMBL" id="CAJGYM010000030">
    <property type="protein sequence ID" value="CAD6192836.1"/>
    <property type="molecule type" value="Genomic_DNA"/>
</dbReference>
<protein>
    <recommendedName>
        <fullName evidence="7">CWH43-like N-terminal domain-containing protein</fullName>
    </recommendedName>
</protein>
<feature type="transmembrane region" description="Helical" evidence="6">
    <location>
        <begin position="159"/>
        <end position="176"/>
    </location>
</feature>
<organism evidence="8 9">
    <name type="scientific">Caenorhabditis auriculariae</name>
    <dbReference type="NCBI Taxonomy" id="2777116"/>
    <lineage>
        <taxon>Eukaryota</taxon>
        <taxon>Metazoa</taxon>
        <taxon>Ecdysozoa</taxon>
        <taxon>Nematoda</taxon>
        <taxon>Chromadorea</taxon>
        <taxon>Rhabditida</taxon>
        <taxon>Rhabditina</taxon>
        <taxon>Rhabditomorpha</taxon>
        <taxon>Rhabditoidea</taxon>
        <taxon>Rhabditidae</taxon>
        <taxon>Peloderinae</taxon>
        <taxon>Caenorhabditis</taxon>
    </lineage>
</organism>
<accession>A0A8S1H8Q1</accession>
<sequence length="243" mass="27615">MVLRSIYLVPLAYGACALGATGTKYFFVSLIRRYPQFLPFLSHTQVSLLGECLFCHLVSFSAFLLLLTCYIRHRQAVEYYCHRLEWESSAWRRASFVLAGVGSISAFFITIIAHCEDEKLATIHDVADSLAFFCGFVYAWGQTILSSFVIPRMCSLRVCVARFLIVLSETVAYGFYRFAKNDAELSSSWVVEASLWTVSVCFHLFVVSFFIELRFAYAHAPRVVFVLSDEVEELVYSRTGSID</sequence>
<dbReference type="InterPro" id="IPR050911">
    <property type="entry name" value="DRAM/TMEM150_Autophagy_Mod"/>
</dbReference>
<evidence type="ECO:0000256" key="1">
    <source>
        <dbReference type="ARBA" id="ARBA00004127"/>
    </source>
</evidence>
<evidence type="ECO:0000256" key="6">
    <source>
        <dbReference type="SAM" id="Phobius"/>
    </source>
</evidence>
<dbReference type="GO" id="GO:0012505">
    <property type="term" value="C:endomembrane system"/>
    <property type="evidence" value="ECO:0007669"/>
    <property type="project" value="UniProtKB-SubCell"/>
</dbReference>
<dbReference type="OrthoDB" id="191706at2759"/>
<evidence type="ECO:0000256" key="3">
    <source>
        <dbReference type="ARBA" id="ARBA00022692"/>
    </source>
</evidence>
<evidence type="ECO:0000256" key="2">
    <source>
        <dbReference type="ARBA" id="ARBA00006565"/>
    </source>
</evidence>
<feature type="transmembrane region" description="Helical" evidence="6">
    <location>
        <begin position="130"/>
        <end position="150"/>
    </location>
</feature>
<dbReference type="InterPro" id="IPR019402">
    <property type="entry name" value="CWH43_N"/>
</dbReference>
<feature type="domain" description="CWH43-like N-terminal" evidence="7">
    <location>
        <begin position="7"/>
        <end position="214"/>
    </location>
</feature>
<dbReference type="Proteomes" id="UP000835052">
    <property type="component" value="Unassembled WGS sequence"/>
</dbReference>
<feature type="transmembrane region" description="Helical" evidence="6">
    <location>
        <begin position="48"/>
        <end position="73"/>
    </location>
</feature>
<dbReference type="PANTHER" id="PTHR21324:SF2">
    <property type="entry name" value="EG:22E5.9 PROTEIN"/>
    <property type="match status" value="1"/>
</dbReference>
<keyword evidence="4 6" id="KW-1133">Transmembrane helix</keyword>
<dbReference type="PANTHER" id="PTHR21324">
    <property type="entry name" value="FASTING-INDUCIBLE INTEGRAL MEMBRANE PROTEIN TM6P1-RELATED"/>
    <property type="match status" value="1"/>
</dbReference>
<comment type="caution">
    <text evidence="8">The sequence shown here is derived from an EMBL/GenBank/DDBJ whole genome shotgun (WGS) entry which is preliminary data.</text>
</comment>
<dbReference type="AlphaFoldDB" id="A0A8S1H8Q1"/>
<comment type="similarity">
    <text evidence="2">Belongs to the DRAM/TMEM150 family.</text>
</comment>
<feature type="transmembrane region" description="Helical" evidence="6">
    <location>
        <begin position="7"/>
        <end position="28"/>
    </location>
</feature>
<reference evidence="8" key="1">
    <citation type="submission" date="2020-10" db="EMBL/GenBank/DDBJ databases">
        <authorList>
            <person name="Kikuchi T."/>
        </authorList>
    </citation>
    <scope>NUCLEOTIDE SEQUENCE</scope>
    <source>
        <strain evidence="8">NKZ352</strain>
    </source>
</reference>
<gene>
    <name evidence="8" type="ORF">CAUJ_LOCUS8755</name>
</gene>
<feature type="transmembrane region" description="Helical" evidence="6">
    <location>
        <begin position="196"/>
        <end position="217"/>
    </location>
</feature>
<keyword evidence="9" id="KW-1185">Reference proteome</keyword>
<dbReference type="Pfam" id="PF10277">
    <property type="entry name" value="Frag1"/>
    <property type="match status" value="1"/>
</dbReference>
<evidence type="ECO:0000256" key="5">
    <source>
        <dbReference type="ARBA" id="ARBA00023136"/>
    </source>
</evidence>
<keyword evidence="3 6" id="KW-0812">Transmembrane</keyword>
<feature type="transmembrane region" description="Helical" evidence="6">
    <location>
        <begin position="94"/>
        <end position="114"/>
    </location>
</feature>
<comment type="subcellular location">
    <subcellularLocation>
        <location evidence="1">Endomembrane system</location>
        <topology evidence="1">Multi-pass membrane protein</topology>
    </subcellularLocation>
</comment>
<evidence type="ECO:0000259" key="7">
    <source>
        <dbReference type="Pfam" id="PF10277"/>
    </source>
</evidence>
<proteinExistence type="inferred from homology"/>